<comment type="similarity">
    <text evidence="1 3">Belongs to the LeuD family. LeuD type 2 subfamily.</text>
</comment>
<keyword evidence="6" id="KW-1185">Reference proteome</keyword>
<accession>A0A540VH47</accession>
<dbReference type="Gene3D" id="3.20.19.10">
    <property type="entry name" value="Aconitase, domain 4"/>
    <property type="match status" value="1"/>
</dbReference>
<dbReference type="InterPro" id="IPR050075">
    <property type="entry name" value="LeuD"/>
</dbReference>
<evidence type="ECO:0000259" key="4">
    <source>
        <dbReference type="Pfam" id="PF00694"/>
    </source>
</evidence>
<keyword evidence="3" id="KW-0432">Leucine biosynthesis</keyword>
<dbReference type="GO" id="GO:0003861">
    <property type="term" value="F:3-isopropylmalate dehydratase activity"/>
    <property type="evidence" value="ECO:0007669"/>
    <property type="project" value="UniProtKB-UniRule"/>
</dbReference>
<comment type="pathway">
    <text evidence="3">Amino-acid biosynthesis; L-leucine biosynthesis; L-leucine from 3-methyl-2-oxobutanoate: step 2/4.</text>
</comment>
<keyword evidence="3" id="KW-0100">Branched-chain amino acid biosynthesis</keyword>
<evidence type="ECO:0000256" key="2">
    <source>
        <dbReference type="ARBA" id="ARBA00023239"/>
    </source>
</evidence>
<reference evidence="5 6" key="1">
    <citation type="submission" date="2019-06" db="EMBL/GenBank/DDBJ databases">
        <title>Genome sequence of Litorilinea aerophila BAA-2444.</title>
        <authorList>
            <person name="Maclea K.S."/>
            <person name="Maurais E.G."/>
            <person name="Iannazzi L.C."/>
        </authorList>
    </citation>
    <scope>NUCLEOTIDE SEQUENCE [LARGE SCALE GENOMIC DNA]</scope>
    <source>
        <strain evidence="5 6">ATCC BAA-2444</strain>
    </source>
</reference>
<gene>
    <name evidence="3" type="primary">leuD</name>
    <name evidence="5" type="ORF">FKZ61_09745</name>
</gene>
<dbReference type="EMBL" id="VIGC01000010">
    <property type="protein sequence ID" value="TQE96011.1"/>
    <property type="molecule type" value="Genomic_DNA"/>
</dbReference>
<dbReference type="PANTHER" id="PTHR43345">
    <property type="entry name" value="3-ISOPROPYLMALATE DEHYDRATASE SMALL SUBUNIT 2-RELATED-RELATED"/>
    <property type="match status" value="1"/>
</dbReference>
<dbReference type="UniPathway" id="UPA00048">
    <property type="reaction ID" value="UER00071"/>
</dbReference>
<evidence type="ECO:0000256" key="3">
    <source>
        <dbReference type="HAMAP-Rule" id="MF_01032"/>
    </source>
</evidence>
<dbReference type="InterPro" id="IPR015928">
    <property type="entry name" value="Aconitase/3IPM_dehydase_swvl"/>
</dbReference>
<sequence length="166" mass="17745">MHISGRVWKYGDNVNTDVIFPGKYTYTVTDRTEIARHALEDLDPDFAKKVQPGDIIVAGRNWGCGSSREQAATCLVYNGVAAVIAESFGRIFYRNALNNGLLAIACPAAARAIQPGETVEIDLSRHVIRCGAGEFAFPPLSPTIMGIVAAGGLVPYVQRKLAAAAP</sequence>
<evidence type="ECO:0000313" key="5">
    <source>
        <dbReference type="EMBL" id="TQE96011.1"/>
    </source>
</evidence>
<dbReference type="PANTHER" id="PTHR43345:SF2">
    <property type="entry name" value="3-ISOPROPYLMALATE DEHYDRATASE SMALL SUBUNIT 1"/>
    <property type="match status" value="1"/>
</dbReference>
<dbReference type="RefSeq" id="WP_141609928.1">
    <property type="nucleotide sequence ID" value="NZ_VIGC02000010.1"/>
</dbReference>
<proteinExistence type="inferred from homology"/>
<dbReference type="InterPro" id="IPR000573">
    <property type="entry name" value="AconitaseA/IPMdHydase_ssu_swvl"/>
</dbReference>
<organism evidence="5 6">
    <name type="scientific">Litorilinea aerophila</name>
    <dbReference type="NCBI Taxonomy" id="1204385"/>
    <lineage>
        <taxon>Bacteria</taxon>
        <taxon>Bacillati</taxon>
        <taxon>Chloroflexota</taxon>
        <taxon>Caldilineae</taxon>
        <taxon>Caldilineales</taxon>
        <taxon>Caldilineaceae</taxon>
        <taxon>Litorilinea</taxon>
    </lineage>
</organism>
<dbReference type="NCBIfam" id="TIGR02087">
    <property type="entry name" value="LEUD_arch"/>
    <property type="match status" value="1"/>
</dbReference>
<evidence type="ECO:0000313" key="6">
    <source>
        <dbReference type="Proteomes" id="UP000317371"/>
    </source>
</evidence>
<dbReference type="EC" id="4.2.1.33" evidence="3"/>
<dbReference type="OrthoDB" id="9777465at2"/>
<comment type="subunit">
    <text evidence="3">Heterodimer of LeuC and LeuD.</text>
</comment>
<keyword evidence="2 3" id="KW-0456">Lyase</keyword>
<feature type="domain" description="Aconitase A/isopropylmalate dehydratase small subunit swivel" evidence="4">
    <location>
        <begin position="43"/>
        <end position="107"/>
    </location>
</feature>
<dbReference type="InterPro" id="IPR011827">
    <property type="entry name" value="LeuD_type2/HacB/DmdB"/>
</dbReference>
<dbReference type="GO" id="GO:0009098">
    <property type="term" value="P:L-leucine biosynthetic process"/>
    <property type="evidence" value="ECO:0007669"/>
    <property type="project" value="UniProtKB-UniRule"/>
</dbReference>
<dbReference type="InParanoid" id="A0A540VH47"/>
<comment type="catalytic activity">
    <reaction evidence="3">
        <text>(2R,3S)-3-isopropylmalate = (2S)-2-isopropylmalate</text>
        <dbReference type="Rhea" id="RHEA:32287"/>
        <dbReference type="ChEBI" id="CHEBI:1178"/>
        <dbReference type="ChEBI" id="CHEBI:35121"/>
        <dbReference type="EC" id="4.2.1.33"/>
    </reaction>
</comment>
<dbReference type="Proteomes" id="UP000317371">
    <property type="component" value="Unassembled WGS sequence"/>
</dbReference>
<evidence type="ECO:0000256" key="1">
    <source>
        <dbReference type="ARBA" id="ARBA00009869"/>
    </source>
</evidence>
<dbReference type="HAMAP" id="MF_01032">
    <property type="entry name" value="LeuD_type2"/>
    <property type="match status" value="1"/>
</dbReference>
<dbReference type="SUPFAM" id="SSF52016">
    <property type="entry name" value="LeuD/IlvD-like"/>
    <property type="match status" value="1"/>
</dbReference>
<keyword evidence="3" id="KW-0028">Amino-acid biosynthesis</keyword>
<dbReference type="Pfam" id="PF00694">
    <property type="entry name" value="Aconitase_C"/>
    <property type="match status" value="1"/>
</dbReference>
<name>A0A540VH47_9CHLR</name>
<dbReference type="AlphaFoldDB" id="A0A540VH47"/>
<comment type="caution">
    <text evidence="5">The sequence shown here is derived from an EMBL/GenBank/DDBJ whole genome shotgun (WGS) entry which is preliminary data.</text>
</comment>
<protein>
    <recommendedName>
        <fullName evidence="3">3-isopropylmalate dehydratase small subunit</fullName>
        <ecNumber evidence="3">4.2.1.33</ecNumber>
    </recommendedName>
    <alternativeName>
        <fullName evidence="3">Alpha-IPM isomerase</fullName>
        <shortName evidence="3">IPMI</shortName>
    </alternativeName>
    <alternativeName>
        <fullName evidence="3">Isopropylmalate isomerase</fullName>
    </alternativeName>
</protein>
<comment type="function">
    <text evidence="3">Catalyzes the isomerization between 2-isopropylmalate and 3-isopropylmalate, via the formation of 2-isopropylmaleate.</text>
</comment>